<dbReference type="RefSeq" id="WP_115026489.1">
    <property type="nucleotide sequence ID" value="NZ_UGHZ01000001.1"/>
</dbReference>
<dbReference type="EMBL" id="UGHZ01000001">
    <property type="protein sequence ID" value="STP09914.1"/>
    <property type="molecule type" value="Genomic_DNA"/>
</dbReference>
<gene>
    <name evidence="1" type="ORF">NCTC12221_01372</name>
</gene>
<proteinExistence type="predicted"/>
<reference evidence="1 2" key="1">
    <citation type="submission" date="2018-06" db="EMBL/GenBank/DDBJ databases">
        <authorList>
            <consortium name="Pathogen Informatics"/>
            <person name="Doyle S."/>
        </authorList>
    </citation>
    <scope>NUCLEOTIDE SEQUENCE [LARGE SCALE GENOMIC DNA]</scope>
    <source>
        <strain evidence="1 2">NCTC12221</strain>
    </source>
</reference>
<protein>
    <submittedName>
        <fullName evidence="1">Uncharacterized protein</fullName>
    </submittedName>
</protein>
<dbReference type="Proteomes" id="UP000255335">
    <property type="component" value="Unassembled WGS sequence"/>
</dbReference>
<evidence type="ECO:0000313" key="2">
    <source>
        <dbReference type="Proteomes" id="UP000255335"/>
    </source>
</evidence>
<evidence type="ECO:0000313" key="1">
    <source>
        <dbReference type="EMBL" id="STP09914.1"/>
    </source>
</evidence>
<dbReference type="AlphaFoldDB" id="A0A377JQL8"/>
<organism evidence="1 2">
    <name type="scientific">Helicobacter cinaedi</name>
    <dbReference type="NCBI Taxonomy" id="213"/>
    <lineage>
        <taxon>Bacteria</taxon>
        <taxon>Pseudomonadati</taxon>
        <taxon>Campylobacterota</taxon>
        <taxon>Epsilonproteobacteria</taxon>
        <taxon>Campylobacterales</taxon>
        <taxon>Helicobacteraceae</taxon>
        <taxon>Helicobacter</taxon>
    </lineage>
</organism>
<sequence length="106" mass="12479">MALHLETINDLQMVRSTGKLKTYDAFLGFKIELENLLPEILLSPESILRIYFVQAYPINSYVLGFLFKLRSVDRIPIEIVVDDLRLFMFFEEIDMVDEFKIKIMEA</sequence>
<name>A0A377JQL8_9HELI</name>
<accession>A0A377JQL8</accession>